<dbReference type="InterPro" id="IPR013216">
    <property type="entry name" value="Methyltransf_11"/>
</dbReference>
<organism evidence="2 3">
    <name type="scientific">Scopulibacillus daqui</name>
    <dbReference type="NCBI Taxonomy" id="1469162"/>
    <lineage>
        <taxon>Bacteria</taxon>
        <taxon>Bacillati</taxon>
        <taxon>Bacillota</taxon>
        <taxon>Bacilli</taxon>
        <taxon>Bacillales</taxon>
        <taxon>Sporolactobacillaceae</taxon>
        <taxon>Scopulibacillus</taxon>
    </lineage>
</organism>
<evidence type="ECO:0000313" key="2">
    <source>
        <dbReference type="EMBL" id="MBM7646087.1"/>
    </source>
</evidence>
<accession>A0ABS2Q3I8</accession>
<dbReference type="Proteomes" id="UP000808914">
    <property type="component" value="Unassembled WGS sequence"/>
</dbReference>
<dbReference type="EMBL" id="JAFBER010000015">
    <property type="protein sequence ID" value="MBM7646087.1"/>
    <property type="molecule type" value="Genomic_DNA"/>
</dbReference>
<sequence>MKETGSKNTWNAKLYDESASFVSQLGKGVIELLNPKQGEQILDLGCGTGDLTYEISKAGAIPLGIDSASSMIEAAKNKYPTLDFLVKDALTYKASKPFDAVFSNAVLHWIKNPSKVIETVWHALKSGGRFVCEFGGKGNVEMIIDSISSVLSGYGISASERNPWYYPSIGEYSTLLENQGFRVTYALHFDRPTKLNDGVNGLNNWLDMFTNDFFYDIPGSEKKEIYQRINERLKPALYRNGAWYADYKRIRMRAEKN</sequence>
<dbReference type="CDD" id="cd02440">
    <property type="entry name" value="AdoMet_MTases"/>
    <property type="match status" value="1"/>
</dbReference>
<dbReference type="Pfam" id="PF08241">
    <property type="entry name" value="Methyltransf_11"/>
    <property type="match status" value="1"/>
</dbReference>
<dbReference type="Gene3D" id="3.40.50.150">
    <property type="entry name" value="Vaccinia Virus protein VP39"/>
    <property type="match status" value="1"/>
</dbReference>
<proteinExistence type="predicted"/>
<dbReference type="InterPro" id="IPR029063">
    <property type="entry name" value="SAM-dependent_MTases_sf"/>
</dbReference>
<evidence type="ECO:0000313" key="3">
    <source>
        <dbReference type="Proteomes" id="UP000808914"/>
    </source>
</evidence>
<dbReference type="RefSeq" id="WP_205003986.1">
    <property type="nucleotide sequence ID" value="NZ_JAFBER010000015.1"/>
</dbReference>
<reference evidence="2 3" key="1">
    <citation type="submission" date="2021-01" db="EMBL/GenBank/DDBJ databases">
        <title>Genomic Encyclopedia of Type Strains, Phase IV (KMG-IV): sequencing the most valuable type-strain genomes for metagenomic binning, comparative biology and taxonomic classification.</title>
        <authorList>
            <person name="Goeker M."/>
        </authorList>
    </citation>
    <scope>NUCLEOTIDE SEQUENCE [LARGE SCALE GENOMIC DNA]</scope>
    <source>
        <strain evidence="2 3">DSM 28236</strain>
    </source>
</reference>
<keyword evidence="3" id="KW-1185">Reference proteome</keyword>
<comment type="caution">
    <text evidence="2">The sequence shown here is derived from an EMBL/GenBank/DDBJ whole genome shotgun (WGS) entry which is preliminary data.</text>
</comment>
<feature type="domain" description="Methyltransferase type 11" evidence="1">
    <location>
        <begin position="42"/>
        <end position="132"/>
    </location>
</feature>
<keyword evidence="2" id="KW-0808">Transferase</keyword>
<evidence type="ECO:0000259" key="1">
    <source>
        <dbReference type="Pfam" id="PF08241"/>
    </source>
</evidence>
<dbReference type="SUPFAM" id="SSF53335">
    <property type="entry name" value="S-adenosyl-L-methionine-dependent methyltransferases"/>
    <property type="match status" value="1"/>
</dbReference>
<dbReference type="GO" id="GO:0008168">
    <property type="term" value="F:methyltransferase activity"/>
    <property type="evidence" value="ECO:0007669"/>
    <property type="project" value="UniProtKB-KW"/>
</dbReference>
<name>A0ABS2Q3I8_9BACL</name>
<protein>
    <submittedName>
        <fullName evidence="2">Trans-aconitate methyltransferase</fullName>
    </submittedName>
</protein>
<gene>
    <name evidence="2" type="ORF">JOD45_002312</name>
</gene>
<dbReference type="PANTHER" id="PTHR43861">
    <property type="entry name" value="TRANS-ACONITATE 2-METHYLTRANSFERASE-RELATED"/>
    <property type="match status" value="1"/>
</dbReference>
<dbReference type="PANTHER" id="PTHR43861:SF1">
    <property type="entry name" value="TRANS-ACONITATE 2-METHYLTRANSFERASE"/>
    <property type="match status" value="1"/>
</dbReference>
<keyword evidence="2" id="KW-0489">Methyltransferase</keyword>
<dbReference type="GO" id="GO:0032259">
    <property type="term" value="P:methylation"/>
    <property type="evidence" value="ECO:0007669"/>
    <property type="project" value="UniProtKB-KW"/>
</dbReference>